<evidence type="ECO:0000256" key="2">
    <source>
        <dbReference type="ARBA" id="ARBA00022692"/>
    </source>
</evidence>
<dbReference type="Gene3D" id="1.10.10.10">
    <property type="entry name" value="Winged helix-like DNA-binding domain superfamily/Winged helix DNA-binding domain"/>
    <property type="match status" value="1"/>
</dbReference>
<evidence type="ECO:0000259" key="9">
    <source>
        <dbReference type="PROSITE" id="PS50102"/>
    </source>
</evidence>
<dbReference type="OrthoDB" id="439993at2759"/>
<dbReference type="InterPro" id="IPR036390">
    <property type="entry name" value="WH_DNA-bd_sf"/>
</dbReference>
<dbReference type="GO" id="GO:1990904">
    <property type="term" value="C:ribonucleoprotein complex"/>
    <property type="evidence" value="ECO:0007669"/>
    <property type="project" value="UniProtKB-UniRule"/>
</dbReference>
<dbReference type="InterPro" id="IPR003689">
    <property type="entry name" value="ZIP"/>
</dbReference>
<dbReference type="PROSITE" id="PS51939">
    <property type="entry name" value="XRRM"/>
    <property type="match status" value="1"/>
</dbReference>
<feature type="transmembrane region" description="Helical" evidence="8">
    <location>
        <begin position="316"/>
        <end position="336"/>
    </location>
</feature>
<dbReference type="Gene3D" id="3.30.70.330">
    <property type="match status" value="2"/>
</dbReference>
<proteinExistence type="predicted"/>
<dbReference type="SUPFAM" id="SSF54928">
    <property type="entry name" value="RNA-binding domain, RBD"/>
    <property type="match status" value="1"/>
</dbReference>
<evidence type="ECO:0000256" key="6">
    <source>
        <dbReference type="PROSITE-ProRule" id="PRU00176"/>
    </source>
</evidence>
<feature type="compositionally biased region" description="Basic and acidic residues" evidence="7">
    <location>
        <begin position="633"/>
        <end position="654"/>
    </location>
</feature>
<dbReference type="PRINTS" id="PR00302">
    <property type="entry name" value="LUPUSLA"/>
</dbReference>
<feature type="region of interest" description="Disordered" evidence="7">
    <location>
        <begin position="624"/>
        <end position="654"/>
    </location>
</feature>
<dbReference type="InterPro" id="IPR014886">
    <property type="entry name" value="La_xRRM"/>
</dbReference>
<evidence type="ECO:0000256" key="8">
    <source>
        <dbReference type="SAM" id="Phobius"/>
    </source>
</evidence>
<evidence type="ECO:0000256" key="4">
    <source>
        <dbReference type="ARBA" id="ARBA00022989"/>
    </source>
</evidence>
<evidence type="ECO:0000256" key="5">
    <source>
        <dbReference type="ARBA" id="ARBA00023136"/>
    </source>
</evidence>
<dbReference type="GO" id="GO:0005886">
    <property type="term" value="C:plasma membrane"/>
    <property type="evidence" value="ECO:0007669"/>
    <property type="project" value="TreeGrafter"/>
</dbReference>
<dbReference type="Proteomes" id="UP001153737">
    <property type="component" value="Chromosome 8"/>
</dbReference>
<dbReference type="Pfam" id="PF02535">
    <property type="entry name" value="Zip"/>
    <property type="match status" value="1"/>
</dbReference>
<gene>
    <name evidence="11" type="ORF">PHAECO_LOCUS12118</name>
</gene>
<name>A0A9N9X7J9_PHACE</name>
<protein>
    <recommendedName>
        <fullName evidence="13">La-related protein 7</fullName>
    </recommendedName>
</protein>
<organism evidence="11 12">
    <name type="scientific">Phaedon cochleariae</name>
    <name type="common">Mustard beetle</name>
    <dbReference type="NCBI Taxonomy" id="80249"/>
    <lineage>
        <taxon>Eukaryota</taxon>
        <taxon>Metazoa</taxon>
        <taxon>Ecdysozoa</taxon>
        <taxon>Arthropoda</taxon>
        <taxon>Hexapoda</taxon>
        <taxon>Insecta</taxon>
        <taxon>Pterygota</taxon>
        <taxon>Neoptera</taxon>
        <taxon>Endopterygota</taxon>
        <taxon>Coleoptera</taxon>
        <taxon>Polyphaga</taxon>
        <taxon>Cucujiformia</taxon>
        <taxon>Chrysomeloidea</taxon>
        <taxon>Chrysomelidae</taxon>
        <taxon>Chrysomelinae</taxon>
        <taxon>Chrysomelini</taxon>
        <taxon>Phaedon</taxon>
    </lineage>
</organism>
<feature type="domain" description="XRRM" evidence="10">
    <location>
        <begin position="660"/>
        <end position="770"/>
    </location>
</feature>
<keyword evidence="5 8" id="KW-0472">Membrane</keyword>
<keyword evidence="4 8" id="KW-1133">Transmembrane helix</keyword>
<evidence type="ECO:0000259" key="10">
    <source>
        <dbReference type="PROSITE" id="PS51939"/>
    </source>
</evidence>
<evidence type="ECO:0000256" key="7">
    <source>
        <dbReference type="SAM" id="MobiDB-lite"/>
    </source>
</evidence>
<dbReference type="Pfam" id="PF08777">
    <property type="entry name" value="RRM_3"/>
    <property type="match status" value="1"/>
</dbReference>
<evidence type="ECO:0000256" key="1">
    <source>
        <dbReference type="ARBA" id="ARBA00004141"/>
    </source>
</evidence>
<feature type="domain" description="RRM" evidence="9">
    <location>
        <begin position="420"/>
        <end position="501"/>
    </location>
</feature>
<evidence type="ECO:0000313" key="11">
    <source>
        <dbReference type="EMBL" id="CAG9824166.1"/>
    </source>
</evidence>
<feature type="compositionally biased region" description="Polar residues" evidence="7">
    <location>
        <begin position="54"/>
        <end position="68"/>
    </location>
</feature>
<accession>A0A9N9X7J9</accession>
<reference evidence="11" key="1">
    <citation type="submission" date="2022-01" db="EMBL/GenBank/DDBJ databases">
        <authorList>
            <person name="King R."/>
        </authorList>
    </citation>
    <scope>NUCLEOTIDE SEQUENCE</scope>
</reference>
<dbReference type="AlphaFoldDB" id="A0A9N9X7J9"/>
<dbReference type="GO" id="GO:0005385">
    <property type="term" value="F:zinc ion transmembrane transporter activity"/>
    <property type="evidence" value="ECO:0007669"/>
    <property type="project" value="TreeGrafter"/>
</dbReference>
<dbReference type="SUPFAM" id="SSF46785">
    <property type="entry name" value="Winged helix' DNA-binding domain"/>
    <property type="match status" value="1"/>
</dbReference>
<keyword evidence="2 8" id="KW-0812">Transmembrane</keyword>
<dbReference type="InterPro" id="IPR000504">
    <property type="entry name" value="RRM_dom"/>
</dbReference>
<evidence type="ECO:0000256" key="3">
    <source>
        <dbReference type="ARBA" id="ARBA00022884"/>
    </source>
</evidence>
<feature type="transmembrane region" description="Helical" evidence="8">
    <location>
        <begin position="117"/>
        <end position="135"/>
    </location>
</feature>
<sequence length="783" mass="89348">MDDLFDEVNEEEAHAKHQFRYGDAIAHLRHGAVPLQVFESLSDFGLQVDESGEQQDSTPETKRTGTSKQHFCERNNYLLGNDEHIMQQLLDRPVRHIHHPALTDPASSVGSPTTAKATAMAVLFVASFVMGNLPVKLGQWLHWGADAKDNVYVKFLLGMGGGVLLCTTFLHLLPEVGENFDELDLTPGVEVHYAELLMCIGFFVMYLVEECVHVYLQMKEKSQEMAVLRRSLSIRRGVSIDVNRIEEDEEKPAKLFGYSEGPRPSQHSHQAGHSHLVFGTSSTVTIVRGLLVVLALSVHELFEGLAVGLESSPAAVWYMFGAVSAHKLVIAFCIGVELVTSGLKTSLVILYVFTFAVVSPLGIDIDLEVFLTFNKIKRLNCTPDDIRKAISKSELVELSDDKEKVRRKIPLKVKENVEECTIYVENIKTDANHDWITQLFSDFGKVVYVSIPKYKNSKGNKGFAFVEFDSEKDAQNALSFFEKIGCKMPSETSPEELKSIKTFDETMAGIDSLEKTNKRKLTDEDDELHKKLKTEDNESNIEKSSIAIDNVVVDQDNVEKTVQNEVIETEDMENRKKKKHKRDKKKNYIKELGLQVLSKQEWKKMRNRYLDLQRKKMKEFKTHLNRQRFSQKNYDRQKLNKEDSSQPSDETPKEDVAKLEFVPGVIIKMILNEPYMDSKKLKNDIKSFSAEVKFVDIPLPSDSNEVFVRFSTHESAREFCSKEFMGEKSILEGEEESLYWEKVQNDRSVKFAKNVKKQRGRDKLLKKAEKERANHIKFEEGEN</sequence>
<feature type="transmembrane region" description="Helical" evidence="8">
    <location>
        <begin position="348"/>
        <end position="373"/>
    </location>
</feature>
<dbReference type="PANTHER" id="PTHR11040:SF203">
    <property type="entry name" value="FI18611P1-RELATED"/>
    <property type="match status" value="1"/>
</dbReference>
<keyword evidence="12" id="KW-1185">Reference proteome</keyword>
<evidence type="ECO:0008006" key="13">
    <source>
        <dbReference type="Google" id="ProtNLM"/>
    </source>
</evidence>
<feature type="region of interest" description="Disordered" evidence="7">
    <location>
        <begin position="49"/>
        <end position="68"/>
    </location>
</feature>
<dbReference type="GO" id="GO:0005634">
    <property type="term" value="C:nucleus"/>
    <property type="evidence" value="ECO:0007669"/>
    <property type="project" value="InterPro"/>
</dbReference>
<comment type="subcellular location">
    <subcellularLocation>
        <location evidence="1">Membrane</location>
        <topology evidence="1">Multi-pass membrane protein</topology>
    </subcellularLocation>
</comment>
<dbReference type="GO" id="GO:0006396">
    <property type="term" value="P:RNA processing"/>
    <property type="evidence" value="ECO:0007669"/>
    <property type="project" value="InterPro"/>
</dbReference>
<dbReference type="PROSITE" id="PS50102">
    <property type="entry name" value="RRM"/>
    <property type="match status" value="1"/>
</dbReference>
<dbReference type="InterPro" id="IPR012677">
    <property type="entry name" value="Nucleotide-bd_a/b_plait_sf"/>
</dbReference>
<dbReference type="InterPro" id="IPR002344">
    <property type="entry name" value="Lupus_La"/>
</dbReference>
<dbReference type="GO" id="GO:0003723">
    <property type="term" value="F:RNA binding"/>
    <property type="evidence" value="ECO:0007669"/>
    <property type="project" value="UniProtKB-UniRule"/>
</dbReference>
<reference evidence="11" key="2">
    <citation type="submission" date="2022-10" db="EMBL/GenBank/DDBJ databases">
        <authorList>
            <consortium name="ENA_rothamsted_submissions"/>
            <consortium name="culmorum"/>
            <person name="King R."/>
        </authorList>
    </citation>
    <scope>NUCLEOTIDE SEQUENCE</scope>
</reference>
<feature type="transmembrane region" description="Helical" evidence="8">
    <location>
        <begin position="193"/>
        <end position="216"/>
    </location>
</feature>
<dbReference type="InterPro" id="IPR036388">
    <property type="entry name" value="WH-like_DNA-bd_sf"/>
</dbReference>
<dbReference type="Pfam" id="PF00076">
    <property type="entry name" value="RRM_1"/>
    <property type="match status" value="1"/>
</dbReference>
<keyword evidence="3 6" id="KW-0694">RNA-binding</keyword>
<dbReference type="PANTHER" id="PTHR11040">
    <property type="entry name" value="ZINC/IRON TRANSPORTER"/>
    <property type="match status" value="1"/>
</dbReference>
<feature type="transmembrane region" description="Helical" evidence="8">
    <location>
        <begin position="276"/>
        <end position="296"/>
    </location>
</feature>
<dbReference type="InterPro" id="IPR035979">
    <property type="entry name" value="RBD_domain_sf"/>
</dbReference>
<evidence type="ECO:0000313" key="12">
    <source>
        <dbReference type="Proteomes" id="UP001153737"/>
    </source>
</evidence>
<dbReference type="SMART" id="SM00360">
    <property type="entry name" value="RRM"/>
    <property type="match status" value="1"/>
</dbReference>
<feature type="transmembrane region" description="Helical" evidence="8">
    <location>
        <begin position="155"/>
        <end position="173"/>
    </location>
</feature>
<dbReference type="EMBL" id="OU896714">
    <property type="protein sequence ID" value="CAG9824166.1"/>
    <property type="molecule type" value="Genomic_DNA"/>
</dbReference>